<protein>
    <submittedName>
        <fullName evidence="2">Uncharacterized protein</fullName>
    </submittedName>
</protein>
<feature type="region of interest" description="Disordered" evidence="1">
    <location>
        <begin position="79"/>
        <end position="113"/>
    </location>
</feature>
<dbReference type="EMBL" id="CP045929">
    <property type="protein sequence ID" value="QGK70317.1"/>
    <property type="molecule type" value="Genomic_DNA"/>
</dbReference>
<dbReference type="KEGG" id="sace:GIY23_12990"/>
<dbReference type="RefSeq" id="WP_154076901.1">
    <property type="nucleotide sequence ID" value="NZ_CP045929.1"/>
</dbReference>
<feature type="compositionally biased region" description="Low complexity" evidence="1">
    <location>
        <begin position="270"/>
        <end position="280"/>
    </location>
</feature>
<name>A0A5Q3QHK6_9PSEU</name>
<evidence type="ECO:0000313" key="2">
    <source>
        <dbReference type="EMBL" id="QGK70317.1"/>
    </source>
</evidence>
<feature type="region of interest" description="Disordered" evidence="1">
    <location>
        <begin position="139"/>
        <end position="306"/>
    </location>
</feature>
<evidence type="ECO:0000256" key="1">
    <source>
        <dbReference type="SAM" id="MobiDB-lite"/>
    </source>
</evidence>
<evidence type="ECO:0000313" key="3">
    <source>
        <dbReference type="Proteomes" id="UP000371041"/>
    </source>
</evidence>
<feature type="compositionally biased region" description="Low complexity" evidence="1">
    <location>
        <begin position="225"/>
        <end position="238"/>
    </location>
</feature>
<gene>
    <name evidence="2" type="ORF">GIY23_12990</name>
</gene>
<organism evidence="2 3">
    <name type="scientific">Allosaccharopolyspora coralli</name>
    <dbReference type="NCBI Taxonomy" id="2665642"/>
    <lineage>
        <taxon>Bacteria</taxon>
        <taxon>Bacillati</taxon>
        <taxon>Actinomycetota</taxon>
        <taxon>Actinomycetes</taxon>
        <taxon>Pseudonocardiales</taxon>
        <taxon>Pseudonocardiaceae</taxon>
        <taxon>Allosaccharopolyspora</taxon>
    </lineage>
</organism>
<dbReference type="AlphaFoldDB" id="A0A5Q3QHK6"/>
<proteinExistence type="predicted"/>
<reference evidence="3" key="1">
    <citation type="submission" date="2019-11" db="EMBL/GenBank/DDBJ databases">
        <title>The complete genome sequence of Saccharopolyspora sp. E2A.</title>
        <authorList>
            <person name="Zhang G."/>
        </authorList>
    </citation>
    <scope>NUCLEOTIDE SEQUENCE [LARGE SCALE GENOMIC DNA]</scope>
    <source>
        <strain evidence="3">E2A</strain>
    </source>
</reference>
<sequence length="306" mass="33690">MAKFLIAIALCYILIKIPFWMLSAIRGGGRSYIGSMVKAFVAYKTLGLAGSAMGRLSFSQGRTAPDPYRKVKATSSGQYMLPLDVKRQPRPKPKKAPTEPAGGPDSGRSAAPRGQQLMLPMDGEWPENKPRVGRNRQYEFPFGLQRQPRPKPTEPAADSGADPSTSRPQRSEQTRLPRTGDWPVHRPVPTSTGQYRLPIRAPRVSRPEQPPAPATRRRGPDRQEPLPLNLPARPAPEAKGNTKRSPASQDPGARSRGVPQQPPPKRPQRRAQQPPLNLPNVTPPPPKTQPKPQTRSTKRGKGGEKR</sequence>
<accession>A0A5Q3QHK6</accession>
<keyword evidence="3" id="KW-1185">Reference proteome</keyword>
<dbReference type="Proteomes" id="UP000371041">
    <property type="component" value="Chromosome"/>
</dbReference>